<dbReference type="GO" id="GO:0004617">
    <property type="term" value="F:phosphoglycerate dehydrogenase activity"/>
    <property type="evidence" value="ECO:0007669"/>
    <property type="project" value="UniProtKB-UniRule"/>
</dbReference>
<keyword evidence="13" id="KW-1185">Reference proteome</keyword>
<feature type="domain" description="D-isomer specific 2-hydroxyacid dehydrogenase NAD-binding" evidence="10">
    <location>
        <begin position="112"/>
        <end position="287"/>
    </location>
</feature>
<dbReference type="InterPro" id="IPR006139">
    <property type="entry name" value="D-isomer_2_OHA_DH_cat_dom"/>
</dbReference>
<comment type="caution">
    <text evidence="12">The sequence shown here is derived from an EMBL/GenBank/DDBJ whole genome shotgun (WGS) entry which is preliminary data.</text>
</comment>
<dbReference type="EC" id="1.1.1.95" evidence="3 8"/>
<sequence>MEHEMPKVLISDKLSDAAVQIFKDNGVEVDFQPDLGKDPEKLAAIIGDYDGLAIRSATKVTADLIAKADNLKVVGRAGIGVDNVDIPAASAKGIVVMNTPFGNSITTAEHAIAMLFSVARQIPAADASTQAGKWEKSRFMGVEITGKTLGLIGAGNIGSVVASRALGLKMKVVAYDPFLSADRAKEMGVEKVDDLDELLGRADFITLHLPKTDKTANLLSAERIAKIKPGARLVNCARGGLVDEAAVAEALKEGRLAGAAFDVFAEEPAKENPLFGLPNVICTPHLGASTTEAQENVALQVAEQMSDYLVKGAISNALNAPSVTAEEAPLLKPWIALADVLGSFAGQVTESPIVEIEIEYVGKVGALNLKPLTSALTAALLKPLVGEGGVNMVSAPIVARERGMRIAETRKDEQGAYGTYMRLVVKTENQTRSVAGTIFSDGKPRLIQIKGIGLESEPLPFMLYTTNTDTPGYIGALGSALGALDVNIATFALGRAEKSGEAIALLGIDEPLSEDMLAQIRALPQVTQAKGLSF</sequence>
<dbReference type="Pfam" id="PF00389">
    <property type="entry name" value="2-Hacid_dh"/>
    <property type="match status" value="1"/>
</dbReference>
<reference evidence="12 13" key="1">
    <citation type="submission" date="2019-12" db="EMBL/GenBank/DDBJ databases">
        <title>Strain KN286 was isolated from seawater, which was collected from Caroline Seamount in the tropical western Pacific.</title>
        <authorList>
            <person name="Wang Q."/>
        </authorList>
    </citation>
    <scope>NUCLEOTIDE SEQUENCE [LARGE SCALE GENOMIC DNA]</scope>
    <source>
        <strain evidence="12 13">KN286</strain>
    </source>
</reference>
<dbReference type="InterPro" id="IPR029009">
    <property type="entry name" value="ASB_dom_sf"/>
</dbReference>
<feature type="domain" description="D-isomer specific 2-hydroxyacid dehydrogenase catalytic" evidence="9">
    <location>
        <begin position="8"/>
        <end position="319"/>
    </location>
</feature>
<dbReference type="PROSITE" id="PS00670">
    <property type="entry name" value="D_2_HYDROXYACID_DH_2"/>
    <property type="match status" value="1"/>
</dbReference>
<evidence type="ECO:0000256" key="4">
    <source>
        <dbReference type="ARBA" id="ARBA00021582"/>
    </source>
</evidence>
<dbReference type="AlphaFoldDB" id="A0A6B0TNT1"/>
<dbReference type="GO" id="GO:0006564">
    <property type="term" value="P:L-serine biosynthetic process"/>
    <property type="evidence" value="ECO:0007669"/>
    <property type="project" value="UniProtKB-UniRule"/>
</dbReference>
<dbReference type="Gene3D" id="3.30.1330.90">
    <property type="entry name" value="D-3-phosphoglycerate dehydrogenase, domain 3"/>
    <property type="match status" value="1"/>
</dbReference>
<dbReference type="InterPro" id="IPR045626">
    <property type="entry name" value="PGDH_ASB_dom"/>
</dbReference>
<evidence type="ECO:0000256" key="8">
    <source>
        <dbReference type="RuleBase" id="RU363003"/>
    </source>
</evidence>
<name>A0A6B0TNT1_9RHOB</name>
<keyword evidence="8" id="KW-0718">Serine biosynthesis</keyword>
<evidence type="ECO:0000256" key="2">
    <source>
        <dbReference type="ARBA" id="ARBA00005854"/>
    </source>
</evidence>
<dbReference type="Pfam" id="PF19304">
    <property type="entry name" value="PGDH_inter"/>
    <property type="match status" value="1"/>
</dbReference>
<dbReference type="Proteomes" id="UP000436016">
    <property type="component" value="Unassembled WGS sequence"/>
</dbReference>
<evidence type="ECO:0000259" key="11">
    <source>
        <dbReference type="Pfam" id="PF19304"/>
    </source>
</evidence>
<dbReference type="InterPro" id="IPR006140">
    <property type="entry name" value="D-isomer_DH_NAD-bd"/>
</dbReference>
<dbReference type="InterPro" id="IPR029753">
    <property type="entry name" value="D-isomer_DH_CS"/>
</dbReference>
<dbReference type="GO" id="GO:0051287">
    <property type="term" value="F:NAD binding"/>
    <property type="evidence" value="ECO:0007669"/>
    <property type="project" value="UniProtKB-UniRule"/>
</dbReference>
<evidence type="ECO:0000256" key="5">
    <source>
        <dbReference type="ARBA" id="ARBA00023002"/>
    </source>
</evidence>
<dbReference type="SUPFAM" id="SSF51735">
    <property type="entry name" value="NAD(P)-binding Rossmann-fold domains"/>
    <property type="match status" value="1"/>
</dbReference>
<dbReference type="NCBIfam" id="TIGR01327">
    <property type="entry name" value="PGDH"/>
    <property type="match status" value="1"/>
</dbReference>
<evidence type="ECO:0000313" key="12">
    <source>
        <dbReference type="EMBL" id="MXU65526.1"/>
    </source>
</evidence>
<proteinExistence type="inferred from homology"/>
<dbReference type="PANTHER" id="PTHR42789:SF1">
    <property type="entry name" value="D-ISOMER SPECIFIC 2-HYDROXYACID DEHYDROGENASE FAMILY PROTEIN (AFU_ORTHOLOGUE AFUA_6G10090)"/>
    <property type="match status" value="1"/>
</dbReference>
<protein>
    <recommendedName>
        <fullName evidence="4 8">D-3-phosphoglycerate dehydrogenase</fullName>
        <ecNumber evidence="3 8">1.1.1.95</ecNumber>
    </recommendedName>
</protein>
<dbReference type="InterPro" id="IPR036291">
    <property type="entry name" value="NAD(P)-bd_dom_sf"/>
</dbReference>
<keyword evidence="8" id="KW-0028">Amino-acid biosynthesis</keyword>
<evidence type="ECO:0000259" key="10">
    <source>
        <dbReference type="Pfam" id="PF02826"/>
    </source>
</evidence>
<evidence type="ECO:0000313" key="13">
    <source>
        <dbReference type="Proteomes" id="UP000436016"/>
    </source>
</evidence>
<dbReference type="SUPFAM" id="SSF52283">
    <property type="entry name" value="Formate/glycerate dehydrogenase catalytic domain-like"/>
    <property type="match status" value="1"/>
</dbReference>
<comment type="pathway">
    <text evidence="1 8">Amino-acid biosynthesis; L-serine biosynthesis; L-serine from 3-phospho-D-glycerate: step 1/3.</text>
</comment>
<dbReference type="UniPathway" id="UPA00135">
    <property type="reaction ID" value="UER00196"/>
</dbReference>
<feature type="domain" description="D-3-phosphoglycerate dehydrogenase ASB" evidence="11">
    <location>
        <begin position="331"/>
        <end position="450"/>
    </location>
</feature>
<dbReference type="Gene3D" id="3.40.50.720">
    <property type="entry name" value="NAD(P)-binding Rossmann-like Domain"/>
    <property type="match status" value="2"/>
</dbReference>
<dbReference type="FunFam" id="3.40.50.720:FF:000021">
    <property type="entry name" value="D-3-phosphoglycerate dehydrogenase"/>
    <property type="match status" value="1"/>
</dbReference>
<evidence type="ECO:0000256" key="1">
    <source>
        <dbReference type="ARBA" id="ARBA00005216"/>
    </source>
</evidence>
<keyword evidence="6 8" id="KW-0520">NAD</keyword>
<comment type="catalytic activity">
    <reaction evidence="7 8">
        <text>(2R)-3-phosphoglycerate + NAD(+) = 3-phosphooxypyruvate + NADH + H(+)</text>
        <dbReference type="Rhea" id="RHEA:12641"/>
        <dbReference type="ChEBI" id="CHEBI:15378"/>
        <dbReference type="ChEBI" id="CHEBI:18110"/>
        <dbReference type="ChEBI" id="CHEBI:57540"/>
        <dbReference type="ChEBI" id="CHEBI:57945"/>
        <dbReference type="ChEBI" id="CHEBI:58272"/>
        <dbReference type="EC" id="1.1.1.95"/>
    </reaction>
</comment>
<dbReference type="SUPFAM" id="SSF55021">
    <property type="entry name" value="ACT-like"/>
    <property type="match status" value="1"/>
</dbReference>
<comment type="similarity">
    <text evidence="2 8">Belongs to the D-isomer specific 2-hydroxyacid dehydrogenase family.</text>
</comment>
<dbReference type="EMBL" id="WUWG01000003">
    <property type="protein sequence ID" value="MXU65526.1"/>
    <property type="molecule type" value="Genomic_DNA"/>
</dbReference>
<evidence type="ECO:0000256" key="6">
    <source>
        <dbReference type="ARBA" id="ARBA00023027"/>
    </source>
</evidence>
<accession>A0A6B0TNT1</accession>
<dbReference type="PANTHER" id="PTHR42789">
    <property type="entry name" value="D-ISOMER SPECIFIC 2-HYDROXYACID DEHYDROGENASE FAMILY PROTEIN (AFU_ORTHOLOGUE AFUA_6G10090)"/>
    <property type="match status" value="1"/>
</dbReference>
<evidence type="ECO:0000256" key="3">
    <source>
        <dbReference type="ARBA" id="ARBA00013143"/>
    </source>
</evidence>
<dbReference type="Gene3D" id="3.30.70.260">
    <property type="match status" value="1"/>
</dbReference>
<evidence type="ECO:0000256" key="7">
    <source>
        <dbReference type="ARBA" id="ARBA00048731"/>
    </source>
</evidence>
<dbReference type="SUPFAM" id="SSF143548">
    <property type="entry name" value="Serine metabolism enzymes domain"/>
    <property type="match status" value="1"/>
</dbReference>
<organism evidence="12 13">
    <name type="scientific">Oceanomicrobium pacificus</name>
    <dbReference type="NCBI Taxonomy" id="2692916"/>
    <lineage>
        <taxon>Bacteria</taxon>
        <taxon>Pseudomonadati</taxon>
        <taxon>Pseudomonadota</taxon>
        <taxon>Alphaproteobacteria</taxon>
        <taxon>Rhodobacterales</taxon>
        <taxon>Paracoccaceae</taxon>
        <taxon>Oceanomicrobium</taxon>
    </lineage>
</organism>
<dbReference type="CDD" id="cd04902">
    <property type="entry name" value="ACT_3PGDH-xct"/>
    <property type="match status" value="1"/>
</dbReference>
<dbReference type="InterPro" id="IPR006236">
    <property type="entry name" value="PGDH"/>
</dbReference>
<dbReference type="CDD" id="cd12173">
    <property type="entry name" value="PGDH_4"/>
    <property type="match status" value="1"/>
</dbReference>
<gene>
    <name evidence="12" type="ORF">GSH16_08700</name>
</gene>
<evidence type="ECO:0000259" key="9">
    <source>
        <dbReference type="Pfam" id="PF00389"/>
    </source>
</evidence>
<dbReference type="Pfam" id="PF02826">
    <property type="entry name" value="2-Hacid_dh_C"/>
    <property type="match status" value="1"/>
</dbReference>
<keyword evidence="5 8" id="KW-0560">Oxidoreductase</keyword>
<dbReference type="InterPro" id="IPR045865">
    <property type="entry name" value="ACT-like_dom_sf"/>
</dbReference>
<dbReference type="InterPro" id="IPR050857">
    <property type="entry name" value="D-2-hydroxyacid_DH"/>
</dbReference>